<dbReference type="PROSITE" id="PS50011">
    <property type="entry name" value="PROTEIN_KINASE_DOM"/>
    <property type="match status" value="1"/>
</dbReference>
<dbReference type="InterPro" id="IPR011009">
    <property type="entry name" value="Kinase-like_dom_sf"/>
</dbReference>
<name>A0A481YSA5_9VIRU</name>
<dbReference type="GO" id="GO:0004672">
    <property type="term" value="F:protein kinase activity"/>
    <property type="evidence" value="ECO:0007669"/>
    <property type="project" value="InterPro"/>
</dbReference>
<dbReference type="SUPFAM" id="SSF56112">
    <property type="entry name" value="Protein kinase-like (PK-like)"/>
    <property type="match status" value="1"/>
</dbReference>
<keyword evidence="2" id="KW-0418">Kinase</keyword>
<dbReference type="EMBL" id="MK500318">
    <property type="protein sequence ID" value="QBK85344.1"/>
    <property type="molecule type" value="Genomic_DNA"/>
</dbReference>
<dbReference type="Gene3D" id="1.10.510.10">
    <property type="entry name" value="Transferase(Phosphotransferase) domain 1"/>
    <property type="match status" value="1"/>
</dbReference>
<dbReference type="SMART" id="SM00672">
    <property type="entry name" value="CAP10"/>
    <property type="match status" value="1"/>
</dbReference>
<dbReference type="InterPro" id="IPR000719">
    <property type="entry name" value="Prot_kinase_dom"/>
</dbReference>
<dbReference type="PANTHER" id="PTHR12203">
    <property type="entry name" value="KDEL LYS-ASP-GLU-LEU CONTAINING - RELATED"/>
    <property type="match status" value="1"/>
</dbReference>
<accession>A0A481YSA5</accession>
<protein>
    <submittedName>
        <fullName evidence="2">Glycosyl transferase family 90 and serine/threonine-protein kinase domain protein</fullName>
    </submittedName>
</protein>
<dbReference type="InterPro" id="IPR051091">
    <property type="entry name" value="O-Glucosyltr/Glycosyltrsf_90"/>
</dbReference>
<dbReference type="GO" id="GO:0005524">
    <property type="term" value="F:ATP binding"/>
    <property type="evidence" value="ECO:0007669"/>
    <property type="project" value="InterPro"/>
</dbReference>
<gene>
    <name evidence="2" type="ORF">LCIVAC01_01530</name>
</gene>
<dbReference type="PANTHER" id="PTHR12203:SF119">
    <property type="entry name" value="GLYCOSYL TRANSFERASE CAP10 DOMAIN-CONTAINING PROTEIN"/>
    <property type="match status" value="1"/>
</dbReference>
<organism evidence="2">
    <name type="scientific">Iridovirus LCIVAC01</name>
    <dbReference type="NCBI Taxonomy" id="2506607"/>
    <lineage>
        <taxon>Viruses</taxon>
        <taxon>Varidnaviria</taxon>
        <taxon>Bamfordvirae</taxon>
        <taxon>Nucleocytoviricota</taxon>
        <taxon>Megaviricetes</taxon>
        <taxon>Pimascovirales</taxon>
        <taxon>Pimascovirales incertae sedis</taxon>
        <taxon>Iridoviridae</taxon>
    </lineage>
</organism>
<keyword evidence="2" id="KW-0808">Transferase</keyword>
<evidence type="ECO:0000313" key="2">
    <source>
        <dbReference type="EMBL" id="QBK85344.1"/>
    </source>
</evidence>
<feature type="domain" description="Protein kinase" evidence="1">
    <location>
        <begin position="574"/>
        <end position="910"/>
    </location>
</feature>
<dbReference type="InterPro" id="IPR006598">
    <property type="entry name" value="CAP10"/>
</dbReference>
<reference evidence="2" key="1">
    <citation type="journal article" date="2019" name="MBio">
        <title>Virus Genomes from Deep Sea Sediments Expand the Ocean Megavirome and Support Independent Origins of Viral Gigantism.</title>
        <authorList>
            <person name="Backstrom D."/>
            <person name="Yutin N."/>
            <person name="Jorgensen S.L."/>
            <person name="Dharamshi J."/>
            <person name="Homa F."/>
            <person name="Zaremba-Niedwiedzka K."/>
            <person name="Spang A."/>
            <person name="Wolf Y.I."/>
            <person name="Koonin E.V."/>
            <person name="Ettema T.J."/>
        </authorList>
    </citation>
    <scope>NUCLEOTIDE SEQUENCE</scope>
</reference>
<proteinExistence type="predicted"/>
<dbReference type="Pfam" id="PF05686">
    <property type="entry name" value="Glyco_transf_90"/>
    <property type="match status" value="1"/>
</dbReference>
<sequence>MPTTTDKFQVKKDFYTNQTDCRSSIRERVATNPRYSHFYQTHFTAGDQEQFERFRDPTNGRLCIENIDNPNNVFSELNAPNQIEWDKYKDIGTASIFHTFRYIFDKFKKGIFVKIQNNELKVFLPFSKSNFTNEWSDKISYPRNFRNIGEYMKSLAKHINILQGKPDRRISVNRFPDQWYGNNCLIRYEYPLGEGDSGVPIMSNMLKELCKKRKVPDIEFFINRRDFPILNKNGTEAYTYLFGDKQPLVSHDYPKYAPIFSMVTTDKNADIPIPTWEDWVRVTSQEEGIFFSPKCDNYQYNFNTLWKNKIPTAVFRGGSTGCGTTIDTNPRLKVSYLSVITPRDKNGVKLIDAGITNWNLRPRKPKNSPYLQTIEINQEPLNKLKLAKRLNPEEQSRYKYIINVDGHVSAFRTGLELQMGSVVLLADSPYNLWYRKYLKPYVHYVPVKADLSNLIKQIQWCRNNDTKCEEIARNGQLFYKTYLTISGTLDYLQNLLINLKKKVGVYLYNYKTPLTFQMEDEAKIIGKLMEQFPDSEKELGVYSLPNQIRNYSLYEGVRWIFNYFTRKNKIESVIRDEAEISRTRLTHVRRFGFADRSLFAVKMTEDSQKKKESVHELFVGLSCTNNFFKYVPNFSYVFGSFWKNDSVNLVTEYIPGITFDQYLRHPDFNFREYVWILLQLALALDVAQNKSGFVHYDLYPWNIIIQRLRYPYVFDYKLRDGKIIRISTKIMPVIIDYGKSHCIYKNKHYGLVNPYKTSTIHDIISILVSSMFIITTKQRIDRRNIALVIKLINFIGGTKYTNKLVFKNLNQIRSFTSNAKRYTEMLISKKYELEKRTPLDFFSYILSNFQIEGSITPIEFIQYPVEIGNARQVFEYIISKNVQERIESYLNVFYRLKMCTIPIRKNHFFLYYAVQNIYKNIHQVYFLLNQYAKQEQIPMKRYSDIFESCIKYLEHVYLPLLKGEPEKISYSISNSFKILPYTQETFLNINEMLKLSKIYSKEPFANQDLLGNKQIITQVLTEPGPYAMNEKNKSFYKNLFKDILNINIIPTMISIANKTTFLQLSKSIAETDVRGIQQQISTEKGDCSQVEGYLKLYEELVSDLKE</sequence>
<evidence type="ECO:0000259" key="1">
    <source>
        <dbReference type="PROSITE" id="PS50011"/>
    </source>
</evidence>